<name>A0A1G7E7I8_9FLAO</name>
<proteinExistence type="predicted"/>
<dbReference type="Proteomes" id="UP000198517">
    <property type="component" value="Unassembled WGS sequence"/>
</dbReference>
<accession>A0A1G7E7I8</accession>
<dbReference type="OrthoDB" id="4378831at2"/>
<evidence type="ECO:0000313" key="1">
    <source>
        <dbReference type="EMBL" id="SDE59642.1"/>
    </source>
</evidence>
<reference evidence="1 2" key="1">
    <citation type="submission" date="2016-10" db="EMBL/GenBank/DDBJ databases">
        <authorList>
            <person name="de Groot N.N."/>
        </authorList>
    </citation>
    <scope>NUCLEOTIDE SEQUENCE [LARGE SCALE GENOMIC DNA]</scope>
    <source>
        <strain evidence="1 2">DSM 24015</strain>
    </source>
</reference>
<sequence length="136" mass="15741">MAPTFVYNADAPKEPIDEIHLKVVMLFDGTANNRINMMIRKKYHQIEEGKGLTISKDNEKVYCSLGIERTYKNLWRKKQDRTDNNFANDFSNIARLSFSTEPKKYTIYIEGIDTEDREDDFLFEQAFGTGETGVIA</sequence>
<dbReference type="STRING" id="1071918.SAMN05421544_11452"/>
<organism evidence="1 2">
    <name type="scientific">Riemerella columbipharyngis</name>
    <dbReference type="NCBI Taxonomy" id="1071918"/>
    <lineage>
        <taxon>Bacteria</taxon>
        <taxon>Pseudomonadati</taxon>
        <taxon>Bacteroidota</taxon>
        <taxon>Flavobacteriia</taxon>
        <taxon>Flavobacteriales</taxon>
        <taxon>Weeksellaceae</taxon>
        <taxon>Riemerella</taxon>
    </lineage>
</organism>
<dbReference type="EMBL" id="FNAS01000014">
    <property type="protein sequence ID" value="SDE59642.1"/>
    <property type="molecule type" value="Genomic_DNA"/>
</dbReference>
<dbReference type="RefSeq" id="WP_092737282.1">
    <property type="nucleotide sequence ID" value="NZ_FNAS01000014.1"/>
</dbReference>
<dbReference type="AlphaFoldDB" id="A0A1G7E7I8"/>
<gene>
    <name evidence="1" type="ORF">SAMN05421544_11452</name>
</gene>
<keyword evidence="2" id="KW-1185">Reference proteome</keyword>
<evidence type="ECO:0000313" key="2">
    <source>
        <dbReference type="Proteomes" id="UP000198517"/>
    </source>
</evidence>
<protein>
    <submittedName>
        <fullName evidence="1">Uncharacterized protein</fullName>
    </submittedName>
</protein>